<evidence type="ECO:0008006" key="3">
    <source>
        <dbReference type="Google" id="ProtNLM"/>
    </source>
</evidence>
<dbReference type="EMBL" id="JPRF03000001">
    <property type="protein sequence ID" value="OEV39598.1"/>
    <property type="molecule type" value="Genomic_DNA"/>
</dbReference>
<dbReference type="OrthoDB" id="3695461at2"/>
<reference evidence="1" key="1">
    <citation type="submission" date="2016-08" db="EMBL/GenBank/DDBJ databases">
        <title>Sequencing, Assembly and Comparative Genomics of S. aureofaciens ATCC 10762.</title>
        <authorList>
            <person name="Gradnigo J.S."/>
            <person name="Johnson N."/>
            <person name="Somerville G.A."/>
        </authorList>
    </citation>
    <scope>NUCLEOTIDE SEQUENCE [LARGE SCALE GENOMIC DNA]</scope>
    <source>
        <strain evidence="1">ATCC 10762</strain>
    </source>
</reference>
<accession>A0A1E7NG26</accession>
<evidence type="ECO:0000313" key="1">
    <source>
        <dbReference type="EMBL" id="OEV39598.1"/>
    </source>
</evidence>
<comment type="caution">
    <text evidence="1">The sequence shown here is derived from an EMBL/GenBank/DDBJ whole genome shotgun (WGS) entry which is preliminary data.</text>
</comment>
<protein>
    <recommendedName>
        <fullName evidence="3">Polyketide cyclase</fullName>
    </recommendedName>
</protein>
<gene>
    <name evidence="1" type="ORF">HS99_0002685</name>
</gene>
<organism evidence="1 2">
    <name type="scientific">Kitasatospora aureofaciens</name>
    <name type="common">Streptomyces aureofaciens</name>
    <dbReference type="NCBI Taxonomy" id="1894"/>
    <lineage>
        <taxon>Bacteria</taxon>
        <taxon>Bacillati</taxon>
        <taxon>Actinomycetota</taxon>
        <taxon>Actinomycetes</taxon>
        <taxon>Kitasatosporales</taxon>
        <taxon>Streptomycetaceae</taxon>
        <taxon>Kitasatospora</taxon>
    </lineage>
</organism>
<dbReference type="RefSeq" id="WP_050367053.1">
    <property type="nucleotide sequence ID" value="NZ_JBEZYM010000016.1"/>
</dbReference>
<name>A0A1E7NG26_KITAU</name>
<evidence type="ECO:0000313" key="2">
    <source>
        <dbReference type="Proteomes" id="UP000037395"/>
    </source>
</evidence>
<dbReference type="AlphaFoldDB" id="A0A1E7NG26"/>
<proteinExistence type="predicted"/>
<sequence length="170" mass="18700">MTDSPTPMPQWPVADFDPVRRLHVIAATAPGAARIGETVLGAPFERVWALAQDLERTMPLWIPDVRTVRLDRPAPSGSLPTTSLRARIHGHTRLRATFGIDLAPGWCLMQSRLVLGGMAARPETDRTTRFAFLGGLRFPGARLLAPALRPFTGDPLARFAALLEEEQDEE</sequence>
<keyword evidence="2" id="KW-1185">Reference proteome</keyword>
<dbReference type="SUPFAM" id="SSF55961">
    <property type="entry name" value="Bet v1-like"/>
    <property type="match status" value="1"/>
</dbReference>
<dbReference type="Proteomes" id="UP000037395">
    <property type="component" value="Unassembled WGS sequence"/>
</dbReference>